<accession>A0A8S1LVS5</accession>
<dbReference type="GO" id="GO:0005509">
    <property type="term" value="F:calcium ion binding"/>
    <property type="evidence" value="ECO:0007669"/>
    <property type="project" value="InterPro"/>
</dbReference>
<feature type="compositionally biased region" description="Low complexity" evidence="2">
    <location>
        <begin position="961"/>
        <end position="971"/>
    </location>
</feature>
<sequence length="1681" mass="197914">MLQSFLLSLASGIVLFIVYMYHRANLSEGSANYRYYNEAVKGMSRWLEQTVDLTQSHFQPCKNCGYEIALVHDNYYCQRSDLFKLLHPEVVIQDQMVLRDYGGQDLARKIIQQYMYDALPNFLQSRPIEIGYHQTPLETSIVYPYAKNYFRTHTFGKQAGCIFQKYFHVPGQEEIALKSNQSTHFHNYIDNLKQENKSTECIKDASYEKPTFRMWLKEECENFFEIINTKQYKDKLENEGIQYIYKTNRHLGNGILLLDYQNEKIIRSWYKDSLGCGRNITQVIIQEYLKNPYLFKGHKMEFRSYFQIASTNPPILYGYKKALIKQCALKFDLLDFTKEAHVCNTAVTKTHKQTIGQEQDDDLYIDWNLEELQDILLEQGKIKSRNWLNEYLYPQIMRKITHLFFSVDKYLLKDSRVGEFFGVDFILDDDLNLWIFECNRNPNFLAVTEGRKEKFGKLIPDMLEIQMQLVRSRFKRIRDFMYNKFIPAIKTRQFQQQQEKLKEEFLQLMKDRFEPEYQISKSNLAELAYIGDGQFNGYIKKECLESSRITNKLLLAKLREVEERNDTQSAPSFMNQTVTINNQHISDQIKKAKQEALSLHTSCKSTQHSPKTSLDLSEFIKQTKMQQMTQQKLLMDKKFQRLTISKVRDDVSHFYDQIRQPATTREQRSFQPRRQGTTFHKKSRSGQQIHLIDMKEYQKLEVGLNKEISSLHTEDPGGRVQSIQLKDWFQKQQSGDLIPLLTVTMNELIKSLKRECLERGELVEQIWDKVIQMVNKIKFDAEILLKKNDVLVMDEQARVYFIFQEKMSDLQTQIQDVQLKYSQEVIQHNVCKQEYKELETNFKKNRAQLNDLRKIASFLQKKLKQSHQEIEILNRKLQTITQKQLESQQQLQRDINSSHQQGNSQKILIKQESMFSQRQSQILQPPLLNQAQQSQPQKILQHITNSNQIQSGRRMSYLGNSQVQQTQQEKSSSSEEDDLMDGLLDDKNIIEMDNMVMNMDKIIKVACVETQVEPDILKLYQKTQEIQTNIVMMAKDFNLITDTQTKIQSVLEQYKQRSQVEEALKLCEDKPNKAFSGRQLNQIIESKFLNKDIPSPGMTKLSQLRQDSFRSKKAVNQSNEQVTSNDQSMDINSDRYLDLDKVKTLVIMMQSLENKNKELQYIIEQMNERCNQHMLELEDTRSRAVSIGTFKQIKEQQQQQLLQQMTQKQLEGESSPEQFAKFNSSQKMIRRQKDNKKLNQAKLIFKGPQLGQKVNIVYEFQKVNAGPQLVEKIKLKQLPKIKHFMPLKLLLKQITVIYQDRIQQQKDNQAFKDQDMASFVYSYFLQQFGIKKIAEQKFLILIVSVKHYKQLVRINNFAKFLGLFDDCVNYTIDEMKKYLEAFDYVTNISTLGVSIGDQESEVRYFVPYVRAQQYIGMFADSRMTIEEKEELKKELDLLKEVDTKTSNRQPVIDFDQFMIQMFVKYKILVSRAKEYVINAFAACDLDGNGMCNFEEWYLLLRHIEPDRLTNDEISEIFFTNADLLIKGEQNFSFEKFAVVCVEYGLFSEEAQNQFLQIKGTKTEIMIQFQKLIDGWIGQRKVIEQRFEQLTLLETEKIDSWREIIETLERKILDLKEHLTQAGVEKKVKPLLIANLLLNKESEMLLELQEDMEDDGSPKAKGFQQNFGSNESIRIQMDIIKE</sequence>
<dbReference type="PROSITE" id="PS50222">
    <property type="entry name" value="EF_HAND_2"/>
    <property type="match status" value="1"/>
</dbReference>
<keyword evidence="5" id="KW-1185">Reference proteome</keyword>
<keyword evidence="1" id="KW-0175">Coiled coil</keyword>
<dbReference type="PROSITE" id="PS00018">
    <property type="entry name" value="EF_HAND_1"/>
    <property type="match status" value="1"/>
</dbReference>
<proteinExistence type="predicted"/>
<feature type="region of interest" description="Disordered" evidence="2">
    <location>
        <begin position="1108"/>
        <end position="1128"/>
    </location>
</feature>
<feature type="coiled-coil region" evidence="1">
    <location>
        <begin position="835"/>
        <end position="883"/>
    </location>
</feature>
<protein>
    <recommendedName>
        <fullName evidence="3">EF-hand domain-containing protein</fullName>
    </recommendedName>
</protein>
<dbReference type="EMBL" id="CAJJDM010000044">
    <property type="protein sequence ID" value="CAD8069711.1"/>
    <property type="molecule type" value="Genomic_DNA"/>
</dbReference>
<dbReference type="PANTHER" id="PTHR34894:SF5">
    <property type="entry name" value="EF-HAND DOMAIN-CONTAINING PROTEIN"/>
    <property type="match status" value="1"/>
</dbReference>
<evidence type="ECO:0000313" key="5">
    <source>
        <dbReference type="Proteomes" id="UP000688137"/>
    </source>
</evidence>
<evidence type="ECO:0000259" key="3">
    <source>
        <dbReference type="PROSITE" id="PS50222"/>
    </source>
</evidence>
<feature type="region of interest" description="Disordered" evidence="2">
    <location>
        <begin position="959"/>
        <end position="979"/>
    </location>
</feature>
<organism evidence="4 5">
    <name type="scientific">Paramecium primaurelia</name>
    <dbReference type="NCBI Taxonomy" id="5886"/>
    <lineage>
        <taxon>Eukaryota</taxon>
        <taxon>Sar</taxon>
        <taxon>Alveolata</taxon>
        <taxon>Ciliophora</taxon>
        <taxon>Intramacronucleata</taxon>
        <taxon>Oligohymenophorea</taxon>
        <taxon>Peniculida</taxon>
        <taxon>Parameciidae</taxon>
        <taxon>Paramecium</taxon>
    </lineage>
</organism>
<dbReference type="InterPro" id="IPR002048">
    <property type="entry name" value="EF_hand_dom"/>
</dbReference>
<name>A0A8S1LVS5_PARPR</name>
<feature type="domain" description="EF-hand" evidence="3">
    <location>
        <begin position="1471"/>
        <end position="1506"/>
    </location>
</feature>
<feature type="coiled-coil region" evidence="1">
    <location>
        <begin position="1149"/>
        <end position="1183"/>
    </location>
</feature>
<feature type="compositionally biased region" description="Polar residues" evidence="2">
    <location>
        <begin position="1114"/>
        <end position="1128"/>
    </location>
</feature>
<dbReference type="InterPro" id="IPR018247">
    <property type="entry name" value="EF_Hand_1_Ca_BS"/>
</dbReference>
<feature type="coiled-coil region" evidence="1">
    <location>
        <begin position="1597"/>
        <end position="1624"/>
    </location>
</feature>
<feature type="region of interest" description="Disordered" evidence="2">
    <location>
        <begin position="663"/>
        <end position="685"/>
    </location>
</feature>
<dbReference type="Proteomes" id="UP000688137">
    <property type="component" value="Unassembled WGS sequence"/>
</dbReference>
<evidence type="ECO:0000313" key="4">
    <source>
        <dbReference type="EMBL" id="CAD8069711.1"/>
    </source>
</evidence>
<dbReference type="PROSITE" id="PS51221">
    <property type="entry name" value="TTL"/>
    <property type="match status" value="1"/>
</dbReference>
<dbReference type="InterPro" id="IPR004344">
    <property type="entry name" value="TTL/TTLL_fam"/>
</dbReference>
<dbReference type="Pfam" id="PF03133">
    <property type="entry name" value="TTL"/>
    <property type="match status" value="1"/>
</dbReference>
<dbReference type="PANTHER" id="PTHR34894">
    <property type="entry name" value="SAM-DEPENDENT METHYLTRANSFERASE RSMI, CONSERVED SITE"/>
    <property type="match status" value="1"/>
</dbReference>
<dbReference type="OMA" id="LVEQIWD"/>
<gene>
    <name evidence="4" type="ORF">PPRIM_AZ9-3.1.T0440181</name>
</gene>
<evidence type="ECO:0000256" key="2">
    <source>
        <dbReference type="SAM" id="MobiDB-lite"/>
    </source>
</evidence>
<evidence type="ECO:0000256" key="1">
    <source>
        <dbReference type="SAM" id="Coils"/>
    </source>
</evidence>
<feature type="compositionally biased region" description="Polar residues" evidence="2">
    <location>
        <begin position="663"/>
        <end position="678"/>
    </location>
</feature>
<comment type="caution">
    <text evidence="4">The sequence shown here is derived from an EMBL/GenBank/DDBJ whole genome shotgun (WGS) entry which is preliminary data.</text>
</comment>
<reference evidence="4" key="1">
    <citation type="submission" date="2021-01" db="EMBL/GenBank/DDBJ databases">
        <authorList>
            <consortium name="Genoscope - CEA"/>
            <person name="William W."/>
        </authorList>
    </citation>
    <scope>NUCLEOTIDE SEQUENCE</scope>
</reference>